<dbReference type="PANTHER" id="PTHR21301:SF12">
    <property type="match status" value="1"/>
</dbReference>
<comment type="caution">
    <text evidence="2">The sequence shown here is derived from an EMBL/GenBank/DDBJ whole genome shotgun (WGS) entry which is preliminary data.</text>
</comment>
<evidence type="ECO:0000313" key="3">
    <source>
        <dbReference type="Proteomes" id="UP001249851"/>
    </source>
</evidence>
<accession>A0AAD9Q7N1</accession>
<dbReference type="Proteomes" id="UP001249851">
    <property type="component" value="Unassembled WGS sequence"/>
</dbReference>
<feature type="domain" description="Reverse transcriptase" evidence="1">
    <location>
        <begin position="1"/>
        <end position="199"/>
    </location>
</feature>
<dbReference type="EMBL" id="JARQWQ010000060">
    <property type="protein sequence ID" value="KAK2555861.1"/>
    <property type="molecule type" value="Genomic_DNA"/>
</dbReference>
<reference evidence="2" key="2">
    <citation type="journal article" date="2023" name="Science">
        <title>Genomic signatures of disease resistance in endangered staghorn corals.</title>
        <authorList>
            <person name="Vollmer S.V."/>
            <person name="Selwyn J.D."/>
            <person name="Despard B.A."/>
            <person name="Roesel C.L."/>
        </authorList>
    </citation>
    <scope>NUCLEOTIDE SEQUENCE</scope>
    <source>
        <strain evidence="2">K2</strain>
    </source>
</reference>
<dbReference type="PANTHER" id="PTHR21301">
    <property type="entry name" value="REVERSE TRANSCRIPTASE"/>
    <property type="match status" value="1"/>
</dbReference>
<evidence type="ECO:0000259" key="1">
    <source>
        <dbReference type="PROSITE" id="PS50878"/>
    </source>
</evidence>
<protein>
    <recommendedName>
        <fullName evidence="1">Reverse transcriptase domain-containing protein</fullName>
    </recommendedName>
</protein>
<reference evidence="2" key="1">
    <citation type="journal article" date="2023" name="G3 (Bethesda)">
        <title>Whole genome assembly and annotation of the endangered Caribbean coral Acropora cervicornis.</title>
        <authorList>
            <person name="Selwyn J.D."/>
            <person name="Vollmer S.V."/>
        </authorList>
    </citation>
    <scope>NUCLEOTIDE SEQUENCE</scope>
    <source>
        <strain evidence="2">K2</strain>
    </source>
</reference>
<dbReference type="InterPro" id="IPR000477">
    <property type="entry name" value="RT_dom"/>
</dbReference>
<dbReference type="Pfam" id="PF26215">
    <property type="entry name" value="HTH_animal"/>
    <property type="match status" value="1"/>
</dbReference>
<sequence length="319" mass="36963">MPTVLRDSGELIQCLGGIKLPADCLLVTADVSSLYPNIDTKKAIIALDLLLREGKVAQTPLLVQFTRLVFDNNFLQSEFSRDIYHQTYGIAMGTPFAVTAANAFMYYHERDIIELYAQHLTLYKRFIDDIFVIWDGTRETLLEFLSAMNAKDERIKLTYEISDSKIPFLDLLLFKDSASHTLQHSTFQKPLNKYLYIPFESFHPTSNKKAFIKGELMRYARNSSSFSSFTETRLLFWKRLRLRGYPAKFLLPIFREISYSNRCKWFSKSRKVSTQRRVVFKTTFNCSHVGIKRVILKHLPQLSSIVSYKSTNTLAQLSK</sequence>
<name>A0AAD9Q7N1_ACRCE</name>
<proteinExistence type="predicted"/>
<organism evidence="2 3">
    <name type="scientific">Acropora cervicornis</name>
    <name type="common">Staghorn coral</name>
    <dbReference type="NCBI Taxonomy" id="6130"/>
    <lineage>
        <taxon>Eukaryota</taxon>
        <taxon>Metazoa</taxon>
        <taxon>Cnidaria</taxon>
        <taxon>Anthozoa</taxon>
        <taxon>Hexacorallia</taxon>
        <taxon>Scleractinia</taxon>
        <taxon>Astrocoeniina</taxon>
        <taxon>Acroporidae</taxon>
        <taxon>Acropora</taxon>
    </lineage>
</organism>
<dbReference type="PROSITE" id="PS50878">
    <property type="entry name" value="RT_POL"/>
    <property type="match status" value="1"/>
</dbReference>
<dbReference type="InterPro" id="IPR058912">
    <property type="entry name" value="HTH_animal"/>
</dbReference>
<evidence type="ECO:0000313" key="2">
    <source>
        <dbReference type="EMBL" id="KAK2555861.1"/>
    </source>
</evidence>
<gene>
    <name evidence="2" type="ORF">P5673_022512</name>
</gene>
<keyword evidence="3" id="KW-1185">Reference proteome</keyword>
<dbReference type="AlphaFoldDB" id="A0AAD9Q7N1"/>